<comment type="caution">
    <text evidence="2">The sequence shown here is derived from an EMBL/GenBank/DDBJ whole genome shotgun (WGS) entry which is preliminary data.</text>
</comment>
<dbReference type="EMBL" id="DXET01000150">
    <property type="protein sequence ID" value="HIX81692.1"/>
    <property type="molecule type" value="Genomic_DNA"/>
</dbReference>
<evidence type="ECO:0000259" key="1">
    <source>
        <dbReference type="Pfam" id="PF01336"/>
    </source>
</evidence>
<organism evidence="2 3">
    <name type="scientific">Candidatus Erysipelatoclostridium merdavium</name>
    <dbReference type="NCBI Taxonomy" id="2838566"/>
    <lineage>
        <taxon>Bacteria</taxon>
        <taxon>Bacillati</taxon>
        <taxon>Bacillota</taxon>
        <taxon>Erysipelotrichia</taxon>
        <taxon>Erysipelotrichales</taxon>
        <taxon>Erysipelotrichales incertae sedis</taxon>
    </lineage>
</organism>
<reference evidence="2" key="2">
    <citation type="submission" date="2021-04" db="EMBL/GenBank/DDBJ databases">
        <authorList>
            <person name="Gilroy R."/>
        </authorList>
    </citation>
    <scope>NUCLEOTIDE SEQUENCE</scope>
    <source>
        <strain evidence="2">ChiGjej1B1-14440</strain>
    </source>
</reference>
<accession>A0A9D1XLK1</accession>
<dbReference type="GO" id="GO:0003676">
    <property type="term" value="F:nucleic acid binding"/>
    <property type="evidence" value="ECO:0007669"/>
    <property type="project" value="InterPro"/>
</dbReference>
<protein>
    <submittedName>
        <fullName evidence="2">DNA polymerase III subunit alpha</fullName>
    </submittedName>
</protein>
<dbReference type="InterPro" id="IPR004365">
    <property type="entry name" value="NA-bd_OB_tRNA"/>
</dbReference>
<reference evidence="2" key="1">
    <citation type="journal article" date="2021" name="PeerJ">
        <title>Extensive microbial diversity within the chicken gut microbiome revealed by metagenomics and culture.</title>
        <authorList>
            <person name="Gilroy R."/>
            <person name="Ravi A."/>
            <person name="Getino M."/>
            <person name="Pursley I."/>
            <person name="Horton D.L."/>
            <person name="Alikhan N.F."/>
            <person name="Baker D."/>
            <person name="Gharbi K."/>
            <person name="Hall N."/>
            <person name="Watson M."/>
            <person name="Adriaenssens E.M."/>
            <person name="Foster-Nyarko E."/>
            <person name="Jarju S."/>
            <person name="Secka A."/>
            <person name="Antonio M."/>
            <person name="Oren A."/>
            <person name="Chaudhuri R.R."/>
            <person name="La Ragione R."/>
            <person name="Hildebrand F."/>
            <person name="Pallen M.J."/>
        </authorList>
    </citation>
    <scope>NUCLEOTIDE SEQUENCE</scope>
    <source>
        <strain evidence="2">ChiGjej1B1-14440</strain>
    </source>
</reference>
<dbReference type="Proteomes" id="UP000886724">
    <property type="component" value="Unassembled WGS sequence"/>
</dbReference>
<dbReference type="GO" id="GO:0008408">
    <property type="term" value="F:3'-5' exonuclease activity"/>
    <property type="evidence" value="ECO:0007669"/>
    <property type="project" value="InterPro"/>
</dbReference>
<evidence type="ECO:0000313" key="3">
    <source>
        <dbReference type="Proteomes" id="UP000886724"/>
    </source>
</evidence>
<sequence length="120" mass="13658">VLEEEKMVLGVYLSMHPIALIKQNLDVKIVDVNQLNRYINQNVRLVLNVTRVKVIVDKKGQEMCFVDGSDETGTVDGVVFASNFQALKKVLVRGNIYLIEGRVNYRDKLSLVINQARNIR</sequence>
<dbReference type="PANTHER" id="PTHR32294:SF5">
    <property type="entry name" value="DNA POLYMERASE III POLC-TYPE"/>
    <property type="match status" value="1"/>
</dbReference>
<dbReference type="PANTHER" id="PTHR32294">
    <property type="entry name" value="DNA POLYMERASE III SUBUNIT ALPHA"/>
    <property type="match status" value="1"/>
</dbReference>
<feature type="domain" description="OB" evidence="1">
    <location>
        <begin position="49"/>
        <end position="116"/>
    </location>
</feature>
<evidence type="ECO:0000313" key="2">
    <source>
        <dbReference type="EMBL" id="HIX81692.1"/>
    </source>
</evidence>
<dbReference type="CDD" id="cd04485">
    <property type="entry name" value="DnaE_OBF"/>
    <property type="match status" value="1"/>
</dbReference>
<dbReference type="InterPro" id="IPR004805">
    <property type="entry name" value="DnaE2/DnaE/PolC"/>
</dbReference>
<proteinExistence type="predicted"/>
<feature type="non-terminal residue" evidence="2">
    <location>
        <position position="1"/>
    </location>
</feature>
<name>A0A9D1XLK1_9FIRM</name>
<gene>
    <name evidence="2" type="ORF">H9980_06945</name>
</gene>
<dbReference type="Pfam" id="PF01336">
    <property type="entry name" value="tRNA_anti-codon"/>
    <property type="match status" value="1"/>
</dbReference>
<dbReference type="GO" id="GO:0006260">
    <property type="term" value="P:DNA replication"/>
    <property type="evidence" value="ECO:0007669"/>
    <property type="project" value="InterPro"/>
</dbReference>
<dbReference type="AlphaFoldDB" id="A0A9D1XLK1"/>